<dbReference type="RefSeq" id="WP_271789394.1">
    <property type="nucleotide sequence ID" value="NZ_CAMXCM010000001.1"/>
</dbReference>
<evidence type="ECO:0000313" key="2">
    <source>
        <dbReference type="EMBL" id="CAI3938685.1"/>
    </source>
</evidence>
<dbReference type="EMBL" id="CAMXCM010000001">
    <property type="protein sequence ID" value="CAI3922456.1"/>
    <property type="molecule type" value="Genomic_DNA"/>
</dbReference>
<evidence type="ECO:0000313" key="4">
    <source>
        <dbReference type="Proteomes" id="UP001154259"/>
    </source>
</evidence>
<protein>
    <submittedName>
        <fullName evidence="1">Uncharacterized protein</fullName>
    </submittedName>
</protein>
<dbReference type="EMBL" id="CAMXCS010000001">
    <property type="protein sequence ID" value="CAI3938685.1"/>
    <property type="molecule type" value="Genomic_DNA"/>
</dbReference>
<comment type="caution">
    <text evidence="1">The sequence shown here is derived from an EMBL/GenBank/DDBJ whole genome shotgun (WGS) entry which is preliminary data.</text>
</comment>
<dbReference type="Proteomes" id="UP001154259">
    <property type="component" value="Unassembled WGS sequence"/>
</dbReference>
<dbReference type="Pfam" id="PF26541">
    <property type="entry name" value="MafI2"/>
    <property type="match status" value="1"/>
</dbReference>
<sequence length="97" mass="11088">MVNNTDVKLSANRAFLGHITSNVRAIAFDYTTNSVFIYAYYDTEPTEDDYEIIDCAVTEILADFPDFQSQEIILTQTNAPIDTLNSYKGWIFIKYKA</sequence>
<reference evidence="1" key="1">
    <citation type="submission" date="2022-10" db="EMBL/GenBank/DDBJ databases">
        <authorList>
            <person name="Botero Cardona J."/>
        </authorList>
    </citation>
    <scope>NUCLEOTIDE SEQUENCE</scope>
    <source>
        <strain evidence="1">LMG 31819</strain>
        <strain evidence="2">R-53529</strain>
    </source>
</reference>
<evidence type="ECO:0000313" key="1">
    <source>
        <dbReference type="EMBL" id="CAI3922456.1"/>
    </source>
</evidence>
<dbReference type="InterPro" id="IPR058702">
    <property type="entry name" value="MafI2-like"/>
</dbReference>
<proteinExistence type="predicted"/>
<name>A0A9W4X5H8_9PROT</name>
<organism evidence="1 3">
    <name type="scientific">Commensalibacter communis</name>
    <dbReference type="NCBI Taxonomy" id="2972786"/>
    <lineage>
        <taxon>Bacteria</taxon>
        <taxon>Pseudomonadati</taxon>
        <taxon>Pseudomonadota</taxon>
        <taxon>Alphaproteobacteria</taxon>
        <taxon>Acetobacterales</taxon>
        <taxon>Acetobacteraceae</taxon>
    </lineage>
</organism>
<evidence type="ECO:0000313" key="3">
    <source>
        <dbReference type="Proteomes" id="UP001154255"/>
    </source>
</evidence>
<gene>
    <name evidence="2" type="ORF">R53529_LOCUS979</name>
    <name evidence="1" type="ORF">R53530_LOCUS122</name>
</gene>
<dbReference type="Proteomes" id="UP001154255">
    <property type="component" value="Unassembled WGS sequence"/>
</dbReference>
<accession>A0A9W4X5H8</accession>
<keyword evidence="4" id="KW-1185">Reference proteome</keyword>
<dbReference type="AlphaFoldDB" id="A0A9W4X5H8"/>